<dbReference type="InterPro" id="IPR027417">
    <property type="entry name" value="P-loop_NTPase"/>
</dbReference>
<protein>
    <submittedName>
        <fullName evidence="2">ATP-binding protein</fullName>
    </submittedName>
</protein>
<keyword evidence="2" id="KW-0547">Nucleotide-binding</keyword>
<dbReference type="Pfam" id="PF13191">
    <property type="entry name" value="AAA_16"/>
    <property type="match status" value="1"/>
</dbReference>
<gene>
    <name evidence="2" type="ORF">HLB09_03295</name>
</gene>
<dbReference type="AlphaFoldDB" id="A0A849BLC8"/>
<sequence>MSFADPQVAPQFIRQQFQDRAGVEVLEISTRAYPDELNYIVFVAEADVAAGAVIGNELDDELARSGSRAFVIVRKAPESLVAEAAGKPVKLGVHDPRANDLLRLISARSRVSIAQPSLAYVKDAQANLSVVTAARHHLIFGRRGAGKTALLVEARRQAEEEGSLTCWSNIQSLRQETPHRVVLYVLEELLATLVSRQRHVRAESVVATDAAALFETVRNMLASRTTHPEDVTALVPRVQRALRRYLDTEGTRFYIYLDDFYYIARDLQPLVLDMLHGCVRDCDAWLKVASIRHLTRWFQSSPPLGLQTIHDAELIDLDVTLQEPKRAKQFLESVLLQYAKRVGVARLASIFSGEALDRLVLASGAVPRDYLVLASSAILKAQGRAKARLVGVQNVNQAAGDAAGAKLQELEDDMASNVDTAEKTLAALKIVREFCLDERAHTYFLVSYRDKENAPATYNLLTDLMDLRLIHLIDSGVSEAHAAGQRSEAFMLDLSQYSGARLKQRIHMLDFSGGRMISRLTHTSEPPRVGDTPRQVIAILRTAPRLELSRLDGVLTEA</sequence>
<accession>A0A849BLC8</accession>
<comment type="caution">
    <text evidence="2">The sequence shown here is derived from an EMBL/GenBank/DDBJ whole genome shotgun (WGS) entry which is preliminary data.</text>
</comment>
<dbReference type="Gene3D" id="3.40.50.300">
    <property type="entry name" value="P-loop containing nucleotide triphosphate hydrolases"/>
    <property type="match status" value="1"/>
</dbReference>
<dbReference type="RefSeq" id="WP_171201980.1">
    <property type="nucleotide sequence ID" value="NZ_BAAANP010000001.1"/>
</dbReference>
<keyword evidence="2" id="KW-0067">ATP-binding</keyword>
<dbReference type="Proteomes" id="UP000555552">
    <property type="component" value="Unassembled WGS sequence"/>
</dbReference>
<evidence type="ECO:0000259" key="1">
    <source>
        <dbReference type="Pfam" id="PF13191"/>
    </source>
</evidence>
<dbReference type="InterPro" id="IPR041664">
    <property type="entry name" value="AAA_16"/>
</dbReference>
<organism evidence="2 3">
    <name type="scientific">Pseudokineococcus marinus</name>
    <dbReference type="NCBI Taxonomy" id="351215"/>
    <lineage>
        <taxon>Bacteria</taxon>
        <taxon>Bacillati</taxon>
        <taxon>Actinomycetota</taxon>
        <taxon>Actinomycetes</taxon>
        <taxon>Kineosporiales</taxon>
        <taxon>Kineosporiaceae</taxon>
        <taxon>Pseudokineococcus</taxon>
    </lineage>
</organism>
<evidence type="ECO:0000313" key="2">
    <source>
        <dbReference type="EMBL" id="NNH22125.1"/>
    </source>
</evidence>
<reference evidence="2 3" key="1">
    <citation type="submission" date="2020-05" db="EMBL/GenBank/DDBJ databases">
        <title>MicrobeNet Type strains.</title>
        <authorList>
            <person name="Nicholson A.C."/>
        </authorList>
    </citation>
    <scope>NUCLEOTIDE SEQUENCE [LARGE SCALE GENOMIC DNA]</scope>
    <source>
        <strain evidence="2 3">JCM 14547</strain>
    </source>
</reference>
<dbReference type="EMBL" id="JABEMA010000021">
    <property type="protein sequence ID" value="NNH22125.1"/>
    <property type="molecule type" value="Genomic_DNA"/>
</dbReference>
<feature type="domain" description="Orc1-like AAA ATPase" evidence="1">
    <location>
        <begin position="135"/>
        <end position="272"/>
    </location>
</feature>
<proteinExistence type="predicted"/>
<dbReference type="GO" id="GO:0005524">
    <property type="term" value="F:ATP binding"/>
    <property type="evidence" value="ECO:0007669"/>
    <property type="project" value="UniProtKB-KW"/>
</dbReference>
<name>A0A849BLC8_9ACTN</name>
<evidence type="ECO:0000313" key="3">
    <source>
        <dbReference type="Proteomes" id="UP000555552"/>
    </source>
</evidence>
<dbReference type="SUPFAM" id="SSF52540">
    <property type="entry name" value="P-loop containing nucleoside triphosphate hydrolases"/>
    <property type="match status" value="1"/>
</dbReference>
<keyword evidence="3" id="KW-1185">Reference proteome</keyword>